<accession>A0A0M2NLC8</accession>
<proteinExistence type="predicted"/>
<name>A0A0M2NLC8_9FIRM</name>
<keyword evidence="2" id="KW-1185">Reference proteome</keyword>
<evidence type="ECO:0000313" key="2">
    <source>
        <dbReference type="Proteomes" id="UP000034076"/>
    </source>
</evidence>
<dbReference type="PROSITE" id="PS51257">
    <property type="entry name" value="PROKAR_LIPOPROTEIN"/>
    <property type="match status" value="1"/>
</dbReference>
<dbReference type="EMBL" id="LAYJ01000068">
    <property type="protein sequence ID" value="KKI51771.1"/>
    <property type="molecule type" value="Genomic_DNA"/>
</dbReference>
<dbReference type="AlphaFoldDB" id="A0A0M2NLC8"/>
<sequence length="313" mass="35062">MSEKKKSLKVIVCILVITLSVGILCSCAPMYSRVGELMQSAVEVKDRVVQEVTEHSDEWRNEIHLGNTQSAIAEAAESAMNGWMDEESWLEKYGAYGLSYDEQTGTWWYDGKPLAALYDESDSIWTNGFYSEIGVLLIAERDADGNIAALTPVTAQEFEQISGVAGMDESSEERAEKLGFTFYKEDRNVKGMDKKGFVALENELKAKYRNEDAVVQLNDYVFLFDKDEELRLSAFCSSGANRYGVKVSADCAIADEMDITQLDEEKTEKIIFDVLNARQQKNEREVKDEIAKAVAGAYGVSEKYIQVDVAEMD</sequence>
<gene>
    <name evidence="1" type="ORF">CHK_0938</name>
</gene>
<comment type="caution">
    <text evidence="1">The sequence shown here is derived from an EMBL/GenBank/DDBJ whole genome shotgun (WGS) entry which is preliminary data.</text>
</comment>
<protein>
    <submittedName>
        <fullName evidence="1">Uncharacterized protein</fullName>
    </submittedName>
</protein>
<dbReference type="Proteomes" id="UP000034076">
    <property type="component" value="Unassembled WGS sequence"/>
</dbReference>
<reference evidence="1 2" key="1">
    <citation type="submission" date="2015-04" db="EMBL/GenBank/DDBJ databases">
        <title>Draft genome sequence of bacteremic isolate Catabacter hongkongensis type strain HKU16T.</title>
        <authorList>
            <person name="Lau S.K."/>
            <person name="Teng J.L."/>
            <person name="Huang Y."/>
            <person name="Curreem S.O."/>
            <person name="Tsui S.K."/>
            <person name="Woo P.C."/>
        </authorList>
    </citation>
    <scope>NUCLEOTIDE SEQUENCE [LARGE SCALE GENOMIC DNA]</scope>
    <source>
        <strain evidence="1 2">HKU16</strain>
    </source>
</reference>
<organism evidence="1 2">
    <name type="scientific">Christensenella hongkongensis</name>
    <dbReference type="NCBI Taxonomy" id="270498"/>
    <lineage>
        <taxon>Bacteria</taxon>
        <taxon>Bacillati</taxon>
        <taxon>Bacillota</taxon>
        <taxon>Clostridia</taxon>
        <taxon>Christensenellales</taxon>
        <taxon>Christensenellaceae</taxon>
        <taxon>Christensenella</taxon>
    </lineage>
</organism>
<dbReference type="RefSeq" id="WP_046442828.1">
    <property type="nucleotide sequence ID" value="NZ_LAYJ01000068.1"/>
</dbReference>
<evidence type="ECO:0000313" key="1">
    <source>
        <dbReference type="EMBL" id="KKI51771.1"/>
    </source>
</evidence>
<dbReference type="OrthoDB" id="2087523at2"/>